<evidence type="ECO:0000259" key="2">
    <source>
        <dbReference type="PROSITE" id="PS50994"/>
    </source>
</evidence>
<feature type="compositionally biased region" description="Polar residues" evidence="1">
    <location>
        <begin position="1888"/>
        <end position="1901"/>
    </location>
</feature>
<feature type="region of interest" description="Disordered" evidence="1">
    <location>
        <begin position="1847"/>
        <end position="1866"/>
    </location>
</feature>
<feature type="domain" description="Integrase catalytic" evidence="2">
    <location>
        <begin position="1558"/>
        <end position="1690"/>
    </location>
</feature>
<feature type="non-terminal residue" evidence="3">
    <location>
        <position position="1"/>
    </location>
</feature>
<dbReference type="SUPFAM" id="SSF53098">
    <property type="entry name" value="Ribonuclease H-like"/>
    <property type="match status" value="1"/>
</dbReference>
<dbReference type="PROSITE" id="PS50994">
    <property type="entry name" value="INTEGRASE"/>
    <property type="match status" value="1"/>
</dbReference>
<dbReference type="InterPro" id="IPR036397">
    <property type="entry name" value="RNaseH_sf"/>
</dbReference>
<dbReference type="InterPro" id="IPR012337">
    <property type="entry name" value="RNaseH-like_sf"/>
</dbReference>
<name>A0A812PP13_SYMPI</name>
<dbReference type="InterPro" id="IPR001584">
    <property type="entry name" value="Integrase_cat-core"/>
</dbReference>
<evidence type="ECO:0000313" key="3">
    <source>
        <dbReference type="EMBL" id="CAE7360180.1"/>
    </source>
</evidence>
<gene>
    <name evidence="3" type="primary">GIP</name>
    <name evidence="3" type="ORF">SPIL2461_LOCUS8605</name>
</gene>
<feature type="compositionally biased region" description="Basic and acidic residues" evidence="1">
    <location>
        <begin position="200"/>
        <end position="211"/>
    </location>
</feature>
<comment type="caution">
    <text evidence="3">The sequence shown here is derived from an EMBL/GenBank/DDBJ whole genome shotgun (WGS) entry which is preliminary data.</text>
</comment>
<feature type="compositionally biased region" description="Basic and acidic residues" evidence="1">
    <location>
        <begin position="802"/>
        <end position="818"/>
    </location>
</feature>
<dbReference type="Gene3D" id="3.30.420.10">
    <property type="entry name" value="Ribonuclease H-like superfamily/Ribonuclease H"/>
    <property type="match status" value="1"/>
</dbReference>
<proteinExistence type="predicted"/>
<dbReference type="GO" id="GO:0003676">
    <property type="term" value="F:nucleic acid binding"/>
    <property type="evidence" value="ECO:0007669"/>
    <property type="project" value="InterPro"/>
</dbReference>
<feature type="region of interest" description="Disordered" evidence="1">
    <location>
        <begin position="181"/>
        <end position="258"/>
    </location>
</feature>
<dbReference type="OrthoDB" id="437897at2759"/>
<dbReference type="GO" id="GO:0015074">
    <property type="term" value="P:DNA integration"/>
    <property type="evidence" value="ECO:0007669"/>
    <property type="project" value="InterPro"/>
</dbReference>
<feature type="compositionally biased region" description="Acidic residues" evidence="1">
    <location>
        <begin position="181"/>
        <end position="193"/>
    </location>
</feature>
<sequence length="2607" mass="292599">FVLFYNFGIMSDNKDGSSIPAWDGSARSWRRYTREVSWWVHSTPVHKRRYCASRLLSRLTGPARLLAMSWSKVGFDAPDGVKKFLQRLASSPLVRRSLPNAAAICQQYFGFKRNQGESIQNFLVRETLMHEEFVEALIRLHEDKVGVSQADRDFGLPTDSEYDYDWNSYHWNSWWTGDAWEEEPENQGEEDLPEVPVPPGDHERFAEDHRSGAPGERVPGTTGSSPSHQHEPSQRGDRDRAPSVPEADPDAKQLPQPLDELTLADSFILDVLRGWRLLQAAGLSHEEKRDILSTTKNSLDYSVISSALQGLWDDQLLGQRHQGSHNLHYLNGTDEFQAYYQDDSWWNEDEDGWWFQGYSAEDGYDDDWCWNEPLLASGDPEGMYTASVSSPPEDPEATDRIKEAQRAEQVAENLAAEAHRTWTEAQRATAALKRDRGFGAVMSKGGPPMRCYNCGGNHLARDCPDRRAPGPKGYGGKFHSYILDDYDAYYFGKGKGKGKGKTKGKRANWMEAQAWFKGKGKHKTKDSGKSVNAYNADLFAGGLELSEGLELHASTSEPVPQHQGMLDCGATASAAPEAVVQGLIGAVLACDKSAKIELDQAARPYFRFGNGRWGRALCRVHISSKVSGQERTFSLYTLPNPVEYYQSNFDKQTLVPVLVGMDFLGKNGSGVLIDFGTGLAMCTRDDNPEIFQMHVNAKGHYVYDIVHHLTRGFSCKDGNAHVIVRHPKVDDSLSMSHQMLELWTAWVDLTVSDMELNERELAVSRDRLWRVYREGHVTAADSAEKILTAALKAKARPKQRARSLDKSRAMNLDPRDPRASTNQWPCYNKHVPDKPMSNAHGQWVHCRVCDLRLLYIPRKGAPATNTATVNANMVQEMLDELHAHLGALKPTATICRHGMAKIAADHVLRDAIAQLRSQHPTTPGTASTSPSPPSTAWGVVEEEELISAMEAERVMALLTLMATTASSLLLGLHLSDRDGLWEVACGPHSWLSQAAEEHGLRPRRINVANGYNLYDRSTWDRLRDLRQQRRPRKIWISLPCTKWCAWTVVNFNTPALMEKLEEQRRRERRMIWMVVAFLKETIEEDPDVDIYWEWPWPCQGWKQRPLEELESFLEKRQLDWLPCRVDGCVYGMKDRHGAFLRKKWMIKTTDDKFHRVFRAKTCCGNHGQHGAIEGQETEKSAYYPWKLVQAWTRHWKEQLTPERHLRLLSLRDDCSLENEDDNVSADYVISEDCEALEEYEGDFMTCDESGDLTACEQVSVESLASEAFQHQDFSMSTCKFILGEFCRNLATASPGPEHHRWKMPNTSASVFGAFSHGAFHGVTKASNRHASLVKFVNAYLRHHLPGQTWSSFMITWNGVAQPHRDVHNMKGTLNVVHGLGSYSGGGLWLCGKPPLGQPVVRRRGLDGSYLQGYVENTFERFVVFDPSTIHASQAFQGSLIMLSAYTTRMLPHLCREDRQNLRDLGFPLPKSSTSSSTWAAPAVIDSSPTSLTLESVSSQDRARWEAQVAKFHKAAGHPTNRNLAKIVKDAGHEDWKVEIALKYDCPACKSLKQGGTSSGQIPPVATHSTYAAWQAVGVDSGEWVPPGSKIKVKFLLFMDVATKLRVVCPLFTYPFLEMRTESGQDLISGFTEHWIAHYPRPKVIILDAAKSFVSDAVHEFASSLNIGLSFVAEKEAWAHGVIEAGVQDLKMTASAIHLDALTQNPYVTLWLATSSLNATEFTAGFSSFQWAFGSQYNLSDEDVRTFASANCPDNFTKLVTAREQAQATALKTRGRRVLSKLANSTVRQPLKTFAAMDLVKIWHVNEVERFQYETSGQEDMSSWKSLAEVLPRREYQDLTDQVPTADEVELPDLPSEPGPSTVITPTRRLPRKTNVFRSPGVMEIEGPATSSKRNVSPSALPTPSAEPPEQPAAVNDYETGDNKRARTLDWVELMYKEAELESQDMDIFSAFLDAPECLKIEFDLPAPTSNRQRKALERNPLLYLAKKMRDSEVSLVRLPVCEKELFARAKTKEVDSFLKHEAVRRCLDDAEVKKAYDSQRIVRARWVLTWKGTPLEELEDAKKDAQDNPKTVFTGDGAKKAKARIVLLGFEHPSLLDPSFKTSSPVQSTLGRNLLYSMSAQHQWPLEGLDLATAFLQTQATEADKEIWTTGVRELREALGIGEEGIMRILRNIYGSTTAPRGLWLDLHKTLTSLGAQPVRGERCLWVWPSKTAKDHLGNREFPKIIGAMGGHVDDFHRIGDGSPEWLEVKARINQAYNWGMLKVGSYRHAGTDVSSVSDSTGIFKIRISQQYYIDGVPDLDIDVDRLRSSGPLDKKDIEACRTSLGALQWLAVQTQPQLCARCNLLLTDLVTSGTMDTAREVQELICEVRREPTVLEFQKFDSVKHWADMVIITMGDQAHSNRPRGDSTGGLVTLLSGPESVDGAVCDMNLVAWRTWKLKRKAIGSNDAEVQAMLESEDQNFRTRLLWSELHGAGGRDSDRPLREDLVALQEQQVLALRGIVCTDSRGGYDAVEINESPLLGLSNMRAALQAFQLRDNLRRAAGELRWVASDFDLGDALTKKRAECRLGLSQFLCTRKWCIKFDPSFVSAKRNKKAGKSAVQTICIN</sequence>
<keyword evidence="4" id="KW-1185">Reference proteome</keyword>
<reference evidence="3" key="1">
    <citation type="submission" date="2021-02" db="EMBL/GenBank/DDBJ databases">
        <authorList>
            <person name="Dougan E. K."/>
            <person name="Rhodes N."/>
            <person name="Thang M."/>
            <person name="Chan C."/>
        </authorList>
    </citation>
    <scope>NUCLEOTIDE SEQUENCE</scope>
</reference>
<dbReference type="Proteomes" id="UP000649617">
    <property type="component" value="Unassembled WGS sequence"/>
</dbReference>
<dbReference type="EMBL" id="CAJNIZ010014323">
    <property type="protein sequence ID" value="CAE7360180.1"/>
    <property type="molecule type" value="Genomic_DNA"/>
</dbReference>
<evidence type="ECO:0000313" key="4">
    <source>
        <dbReference type="Proteomes" id="UP000649617"/>
    </source>
</evidence>
<protein>
    <submittedName>
        <fullName evidence="3">GIP protein</fullName>
    </submittedName>
</protein>
<feature type="region of interest" description="Disordered" evidence="1">
    <location>
        <begin position="797"/>
        <end position="824"/>
    </location>
</feature>
<organism evidence="3 4">
    <name type="scientific">Symbiodinium pilosum</name>
    <name type="common">Dinoflagellate</name>
    <dbReference type="NCBI Taxonomy" id="2952"/>
    <lineage>
        <taxon>Eukaryota</taxon>
        <taxon>Sar</taxon>
        <taxon>Alveolata</taxon>
        <taxon>Dinophyceae</taxon>
        <taxon>Suessiales</taxon>
        <taxon>Symbiodiniaceae</taxon>
        <taxon>Symbiodinium</taxon>
    </lineage>
</organism>
<accession>A0A812PP13</accession>
<feature type="region of interest" description="Disordered" evidence="1">
    <location>
        <begin position="1881"/>
        <end position="1920"/>
    </location>
</feature>
<feature type="compositionally biased region" description="Basic and acidic residues" evidence="1">
    <location>
        <begin position="228"/>
        <end position="241"/>
    </location>
</feature>
<evidence type="ECO:0000256" key="1">
    <source>
        <dbReference type="SAM" id="MobiDB-lite"/>
    </source>
</evidence>